<sequence length="218" mass="24030">MAGRVAAELELARQTPPRPHGHRGGAIEHRALSSVETGLVPRVVTRPEGLPVRWREARRGSRRRGGGGGGGAQNERDGGVDSAPTSDGHSRRLEGLQIIEEWVFYDKNDGKKIGGTTVGYEIAVRWLMVTVGAGQYRVTDALSVQLPDCDEIVDKMYSDLWIRYRVQTDAERRLLFAQFTNRPGNCGSGPINGQTPMICEIRSQMIEVDGVTVHIEKQ</sequence>
<proteinExistence type="predicted"/>
<dbReference type="VEuPathDB" id="FungiDB:ASPZODRAFT_754842"/>
<dbReference type="EMBL" id="KV878348">
    <property type="protein sequence ID" value="OJJ44251.1"/>
    <property type="molecule type" value="Genomic_DNA"/>
</dbReference>
<dbReference type="GeneID" id="34616513"/>
<feature type="region of interest" description="Disordered" evidence="1">
    <location>
        <begin position="1"/>
        <end position="25"/>
    </location>
</feature>
<evidence type="ECO:0000313" key="3">
    <source>
        <dbReference type="Proteomes" id="UP000184188"/>
    </source>
</evidence>
<reference evidence="3" key="1">
    <citation type="journal article" date="2017" name="Genome Biol.">
        <title>Comparative genomics reveals high biological diversity and specific adaptations in the industrially and medically important fungal genus Aspergillus.</title>
        <authorList>
            <person name="de Vries R.P."/>
            <person name="Riley R."/>
            <person name="Wiebenga A."/>
            <person name="Aguilar-Osorio G."/>
            <person name="Amillis S."/>
            <person name="Uchima C.A."/>
            <person name="Anderluh G."/>
            <person name="Asadollahi M."/>
            <person name="Askin M."/>
            <person name="Barry K."/>
            <person name="Battaglia E."/>
            <person name="Bayram O."/>
            <person name="Benocci T."/>
            <person name="Braus-Stromeyer S.A."/>
            <person name="Caldana C."/>
            <person name="Canovas D."/>
            <person name="Cerqueira G.C."/>
            <person name="Chen F."/>
            <person name="Chen W."/>
            <person name="Choi C."/>
            <person name="Clum A."/>
            <person name="Dos Santos R.A."/>
            <person name="Damasio A.R."/>
            <person name="Diallinas G."/>
            <person name="Emri T."/>
            <person name="Fekete E."/>
            <person name="Flipphi M."/>
            <person name="Freyberg S."/>
            <person name="Gallo A."/>
            <person name="Gournas C."/>
            <person name="Habgood R."/>
            <person name="Hainaut M."/>
            <person name="Harispe M.L."/>
            <person name="Henrissat B."/>
            <person name="Hilden K.S."/>
            <person name="Hope R."/>
            <person name="Hossain A."/>
            <person name="Karabika E."/>
            <person name="Karaffa L."/>
            <person name="Karanyi Z."/>
            <person name="Krasevec N."/>
            <person name="Kuo A."/>
            <person name="Kusch H."/>
            <person name="LaButti K."/>
            <person name="Lagendijk E.L."/>
            <person name="Lapidus A."/>
            <person name="Levasseur A."/>
            <person name="Lindquist E."/>
            <person name="Lipzen A."/>
            <person name="Logrieco A.F."/>
            <person name="MacCabe A."/>
            <person name="Maekelae M.R."/>
            <person name="Malavazi I."/>
            <person name="Melin P."/>
            <person name="Meyer V."/>
            <person name="Mielnichuk N."/>
            <person name="Miskei M."/>
            <person name="Molnar A.P."/>
            <person name="Mule G."/>
            <person name="Ngan C.Y."/>
            <person name="Orejas M."/>
            <person name="Orosz E."/>
            <person name="Ouedraogo J.P."/>
            <person name="Overkamp K.M."/>
            <person name="Park H.-S."/>
            <person name="Perrone G."/>
            <person name="Piumi F."/>
            <person name="Punt P.J."/>
            <person name="Ram A.F."/>
            <person name="Ramon A."/>
            <person name="Rauscher S."/>
            <person name="Record E."/>
            <person name="Riano-Pachon D.M."/>
            <person name="Robert V."/>
            <person name="Roehrig J."/>
            <person name="Ruller R."/>
            <person name="Salamov A."/>
            <person name="Salih N.S."/>
            <person name="Samson R.A."/>
            <person name="Sandor E."/>
            <person name="Sanguinetti M."/>
            <person name="Schuetze T."/>
            <person name="Sepcic K."/>
            <person name="Shelest E."/>
            <person name="Sherlock G."/>
            <person name="Sophianopoulou V."/>
            <person name="Squina F.M."/>
            <person name="Sun H."/>
            <person name="Susca A."/>
            <person name="Todd R.B."/>
            <person name="Tsang A."/>
            <person name="Unkles S.E."/>
            <person name="van de Wiele N."/>
            <person name="van Rossen-Uffink D."/>
            <person name="Oliveira J.V."/>
            <person name="Vesth T.C."/>
            <person name="Visser J."/>
            <person name="Yu J.-H."/>
            <person name="Zhou M."/>
            <person name="Andersen M.R."/>
            <person name="Archer D.B."/>
            <person name="Baker S.E."/>
            <person name="Benoit I."/>
            <person name="Brakhage A.A."/>
            <person name="Braus G.H."/>
            <person name="Fischer R."/>
            <person name="Frisvad J.C."/>
            <person name="Goldman G.H."/>
            <person name="Houbraken J."/>
            <person name="Oakley B."/>
            <person name="Pocsi I."/>
            <person name="Scazzocchio C."/>
            <person name="Seiboth B."/>
            <person name="vanKuyk P.A."/>
            <person name="Wortman J."/>
            <person name="Dyer P.S."/>
            <person name="Grigoriev I.V."/>
        </authorList>
    </citation>
    <scope>NUCLEOTIDE SEQUENCE [LARGE SCALE GENOMIC DNA]</scope>
    <source>
        <strain evidence="3">CBS 506.65</strain>
    </source>
</reference>
<feature type="region of interest" description="Disordered" evidence="1">
    <location>
        <begin position="51"/>
        <end position="91"/>
    </location>
</feature>
<dbReference type="RefSeq" id="XP_022578761.1">
    <property type="nucleotide sequence ID" value="XM_022730049.1"/>
</dbReference>
<keyword evidence="3" id="KW-1185">Reference proteome</keyword>
<accession>A0A1L9SAS9</accession>
<evidence type="ECO:0000256" key="1">
    <source>
        <dbReference type="SAM" id="MobiDB-lite"/>
    </source>
</evidence>
<gene>
    <name evidence="2" type="ORF">ASPZODRAFT_754842</name>
</gene>
<name>A0A1L9SAS9_9EURO</name>
<organism evidence="2 3">
    <name type="scientific">Penicilliopsis zonata CBS 506.65</name>
    <dbReference type="NCBI Taxonomy" id="1073090"/>
    <lineage>
        <taxon>Eukaryota</taxon>
        <taxon>Fungi</taxon>
        <taxon>Dikarya</taxon>
        <taxon>Ascomycota</taxon>
        <taxon>Pezizomycotina</taxon>
        <taxon>Eurotiomycetes</taxon>
        <taxon>Eurotiomycetidae</taxon>
        <taxon>Eurotiales</taxon>
        <taxon>Aspergillaceae</taxon>
        <taxon>Penicilliopsis</taxon>
    </lineage>
</organism>
<evidence type="ECO:0000313" key="2">
    <source>
        <dbReference type="EMBL" id="OJJ44251.1"/>
    </source>
</evidence>
<dbReference type="AlphaFoldDB" id="A0A1L9SAS9"/>
<dbReference type="Proteomes" id="UP000184188">
    <property type="component" value="Unassembled WGS sequence"/>
</dbReference>
<protein>
    <submittedName>
        <fullName evidence="2">Uncharacterized protein</fullName>
    </submittedName>
</protein>